<protein>
    <submittedName>
        <fullName evidence="1">DUF6624 domain-containing protein</fullName>
    </submittedName>
</protein>
<evidence type="ECO:0000313" key="2">
    <source>
        <dbReference type="Proteomes" id="UP001304419"/>
    </source>
</evidence>
<name>A0ABZ0MHB0_9GAMM</name>
<dbReference type="InterPro" id="IPR046732">
    <property type="entry name" value="DUF6624"/>
</dbReference>
<proteinExistence type="predicted"/>
<reference evidence="1 2" key="1">
    <citation type="submission" date="2023-10" db="EMBL/GenBank/DDBJ databases">
        <title>To unveil natural product biosynthetic capacity in Pseudoalteromonas.</title>
        <authorList>
            <person name="Wang J."/>
        </authorList>
    </citation>
    <scope>NUCLEOTIDE SEQUENCE [LARGE SCALE GENOMIC DNA]</scope>
    <source>
        <strain evidence="1 2">DSM 15914</strain>
    </source>
</reference>
<sequence length="205" mass="23574">MLKWNLKMRLLFLLYFLPCFVSAEINLPLQAQLIEMAKQDQAVRKQLGDAGWDKAPKELHAKLSSVDHQNTEKLKAILSKRQWLTHAEVGNEGVGAAFLIIQHSSDTEFQERMLPILKRAYLNNEGVSGQEVALLTDRVLIHRGQKQLYGTQADIKNGKVTFMPISEVDKVDERRAEMNMPPLEFYKKIMEEMYGIKDHPEIELN</sequence>
<keyword evidence="2" id="KW-1185">Reference proteome</keyword>
<dbReference type="Proteomes" id="UP001304419">
    <property type="component" value="Chromosome 2"/>
</dbReference>
<dbReference type="RefSeq" id="WP_226899018.1">
    <property type="nucleotide sequence ID" value="NZ_CBCSDF010000004.1"/>
</dbReference>
<dbReference type="EMBL" id="CP137579">
    <property type="protein sequence ID" value="WOX30845.1"/>
    <property type="molecule type" value="Genomic_DNA"/>
</dbReference>
<evidence type="ECO:0000313" key="1">
    <source>
        <dbReference type="EMBL" id="WOX30845.1"/>
    </source>
</evidence>
<accession>A0ABZ0MHB0</accession>
<dbReference type="Pfam" id="PF20329">
    <property type="entry name" value="DUF6624"/>
    <property type="match status" value="1"/>
</dbReference>
<gene>
    <name evidence="1" type="ORF">R5H13_23485</name>
</gene>
<organism evidence="1 2">
    <name type="scientific">Pseudoalteromonas maricaloris</name>
    <dbReference type="NCBI Taxonomy" id="184924"/>
    <lineage>
        <taxon>Bacteria</taxon>
        <taxon>Pseudomonadati</taxon>
        <taxon>Pseudomonadota</taxon>
        <taxon>Gammaproteobacteria</taxon>
        <taxon>Alteromonadales</taxon>
        <taxon>Pseudoalteromonadaceae</taxon>
        <taxon>Pseudoalteromonas</taxon>
    </lineage>
</organism>